<dbReference type="VEuPathDB" id="FungiDB:ASPVEDRAFT_671641"/>
<dbReference type="AlphaFoldDB" id="A0A1L9PLN6"/>
<name>A0A1L9PLN6_ASPVE</name>
<evidence type="ECO:0000313" key="3">
    <source>
        <dbReference type="Proteomes" id="UP000184073"/>
    </source>
</evidence>
<evidence type="ECO:0000256" key="1">
    <source>
        <dbReference type="SAM" id="Phobius"/>
    </source>
</evidence>
<organism evidence="2 3">
    <name type="scientific">Aspergillus versicolor CBS 583.65</name>
    <dbReference type="NCBI Taxonomy" id="1036611"/>
    <lineage>
        <taxon>Eukaryota</taxon>
        <taxon>Fungi</taxon>
        <taxon>Dikarya</taxon>
        <taxon>Ascomycota</taxon>
        <taxon>Pezizomycotina</taxon>
        <taxon>Eurotiomycetes</taxon>
        <taxon>Eurotiomycetidae</taxon>
        <taxon>Eurotiales</taxon>
        <taxon>Aspergillaceae</taxon>
        <taxon>Aspergillus</taxon>
        <taxon>Aspergillus subgen. Nidulantes</taxon>
    </lineage>
</organism>
<dbReference type="GeneID" id="63731442"/>
<keyword evidence="1" id="KW-0812">Transmembrane</keyword>
<dbReference type="OrthoDB" id="4187984at2759"/>
<feature type="transmembrane region" description="Helical" evidence="1">
    <location>
        <begin position="99"/>
        <end position="118"/>
    </location>
</feature>
<dbReference type="EMBL" id="KV878129">
    <property type="protein sequence ID" value="OJJ02382.1"/>
    <property type="molecule type" value="Genomic_DNA"/>
</dbReference>
<keyword evidence="1" id="KW-1133">Transmembrane helix</keyword>
<reference evidence="3" key="1">
    <citation type="journal article" date="2017" name="Genome Biol.">
        <title>Comparative genomics reveals high biological diversity and specific adaptations in the industrially and medically important fungal genus Aspergillus.</title>
        <authorList>
            <person name="de Vries R.P."/>
            <person name="Riley R."/>
            <person name="Wiebenga A."/>
            <person name="Aguilar-Osorio G."/>
            <person name="Amillis S."/>
            <person name="Uchima C.A."/>
            <person name="Anderluh G."/>
            <person name="Asadollahi M."/>
            <person name="Askin M."/>
            <person name="Barry K."/>
            <person name="Battaglia E."/>
            <person name="Bayram O."/>
            <person name="Benocci T."/>
            <person name="Braus-Stromeyer S.A."/>
            <person name="Caldana C."/>
            <person name="Canovas D."/>
            <person name="Cerqueira G.C."/>
            <person name="Chen F."/>
            <person name="Chen W."/>
            <person name="Choi C."/>
            <person name="Clum A."/>
            <person name="Dos Santos R.A."/>
            <person name="Damasio A.R."/>
            <person name="Diallinas G."/>
            <person name="Emri T."/>
            <person name="Fekete E."/>
            <person name="Flipphi M."/>
            <person name="Freyberg S."/>
            <person name="Gallo A."/>
            <person name="Gournas C."/>
            <person name="Habgood R."/>
            <person name="Hainaut M."/>
            <person name="Harispe M.L."/>
            <person name="Henrissat B."/>
            <person name="Hilden K.S."/>
            <person name="Hope R."/>
            <person name="Hossain A."/>
            <person name="Karabika E."/>
            <person name="Karaffa L."/>
            <person name="Karanyi Z."/>
            <person name="Krasevec N."/>
            <person name="Kuo A."/>
            <person name="Kusch H."/>
            <person name="LaButti K."/>
            <person name="Lagendijk E.L."/>
            <person name="Lapidus A."/>
            <person name="Levasseur A."/>
            <person name="Lindquist E."/>
            <person name="Lipzen A."/>
            <person name="Logrieco A.F."/>
            <person name="MacCabe A."/>
            <person name="Maekelae M.R."/>
            <person name="Malavazi I."/>
            <person name="Melin P."/>
            <person name="Meyer V."/>
            <person name="Mielnichuk N."/>
            <person name="Miskei M."/>
            <person name="Molnar A.P."/>
            <person name="Mule G."/>
            <person name="Ngan C.Y."/>
            <person name="Orejas M."/>
            <person name="Orosz E."/>
            <person name="Ouedraogo J.P."/>
            <person name="Overkamp K.M."/>
            <person name="Park H.-S."/>
            <person name="Perrone G."/>
            <person name="Piumi F."/>
            <person name="Punt P.J."/>
            <person name="Ram A.F."/>
            <person name="Ramon A."/>
            <person name="Rauscher S."/>
            <person name="Record E."/>
            <person name="Riano-Pachon D.M."/>
            <person name="Robert V."/>
            <person name="Roehrig J."/>
            <person name="Ruller R."/>
            <person name="Salamov A."/>
            <person name="Salih N.S."/>
            <person name="Samson R.A."/>
            <person name="Sandor E."/>
            <person name="Sanguinetti M."/>
            <person name="Schuetze T."/>
            <person name="Sepcic K."/>
            <person name="Shelest E."/>
            <person name="Sherlock G."/>
            <person name="Sophianopoulou V."/>
            <person name="Squina F.M."/>
            <person name="Sun H."/>
            <person name="Susca A."/>
            <person name="Todd R.B."/>
            <person name="Tsang A."/>
            <person name="Unkles S.E."/>
            <person name="van de Wiele N."/>
            <person name="van Rossen-Uffink D."/>
            <person name="Oliveira J.V."/>
            <person name="Vesth T.C."/>
            <person name="Visser J."/>
            <person name="Yu J.-H."/>
            <person name="Zhou M."/>
            <person name="Andersen M.R."/>
            <person name="Archer D.B."/>
            <person name="Baker S.E."/>
            <person name="Benoit I."/>
            <person name="Brakhage A.A."/>
            <person name="Braus G.H."/>
            <person name="Fischer R."/>
            <person name="Frisvad J.C."/>
            <person name="Goldman G.H."/>
            <person name="Houbraken J."/>
            <person name="Oakley B."/>
            <person name="Pocsi I."/>
            <person name="Scazzocchio C."/>
            <person name="Seiboth B."/>
            <person name="vanKuyk P.A."/>
            <person name="Wortman J."/>
            <person name="Dyer P.S."/>
            <person name="Grigoriev I.V."/>
        </authorList>
    </citation>
    <scope>NUCLEOTIDE SEQUENCE [LARGE SCALE GENOMIC DNA]</scope>
    <source>
        <strain evidence="3">CBS 583.65</strain>
    </source>
</reference>
<feature type="transmembrane region" description="Helical" evidence="1">
    <location>
        <begin position="62"/>
        <end position="79"/>
    </location>
</feature>
<proteinExistence type="predicted"/>
<evidence type="ECO:0000313" key="2">
    <source>
        <dbReference type="EMBL" id="OJJ02382.1"/>
    </source>
</evidence>
<sequence length="215" mass="24123">MTGGDFEYRTEPNSDIREPDIAASTGAVRYGISAIQRGNGRYGPVTQEPHGLRQTLQNSRPPIIQTSSFLVLLPFLSLFHQQKELDEINIAGVHQFPFFELFVIYLPLLQLAFGILWFQRPQSPRLTQPVSCSPVTLYPLDVFETLLTTSPLLLLLPRVFTPIGAPFSHTLTPTEIFPSPIELPHRTSLTVLPLKEEGSRRLGPVNYGCETFRPP</sequence>
<keyword evidence="3" id="KW-1185">Reference proteome</keyword>
<gene>
    <name evidence="2" type="ORF">ASPVEDRAFT_671641</name>
</gene>
<keyword evidence="1" id="KW-0472">Membrane</keyword>
<protein>
    <submittedName>
        <fullName evidence="2">Uncharacterized protein</fullName>
    </submittedName>
</protein>
<dbReference type="Proteomes" id="UP000184073">
    <property type="component" value="Unassembled WGS sequence"/>
</dbReference>
<accession>A0A1L9PLN6</accession>
<dbReference type="RefSeq" id="XP_040668144.1">
    <property type="nucleotide sequence ID" value="XM_040815931.1"/>
</dbReference>